<dbReference type="InterPro" id="IPR006680">
    <property type="entry name" value="Amidohydro-rel"/>
</dbReference>
<dbReference type="RefSeq" id="WP_369739551.1">
    <property type="nucleotide sequence ID" value="NZ_JBGEDP010000001.1"/>
</dbReference>
<dbReference type="Gene3D" id="3.20.20.140">
    <property type="entry name" value="Metal-dependent hydrolases"/>
    <property type="match status" value="1"/>
</dbReference>
<feature type="domain" description="Amidohydrolase-related" evidence="1">
    <location>
        <begin position="41"/>
        <end position="331"/>
    </location>
</feature>
<name>A0ABV4C727_9MYCO</name>
<gene>
    <name evidence="2" type="ORF">AB8998_20635</name>
</gene>
<accession>A0ABV4C727</accession>
<evidence type="ECO:0000313" key="2">
    <source>
        <dbReference type="EMBL" id="MEY8017231.1"/>
    </source>
</evidence>
<keyword evidence="3" id="KW-1185">Reference proteome</keyword>
<dbReference type="InterPro" id="IPR051781">
    <property type="entry name" value="Metallo-dep_Hydrolase"/>
</dbReference>
<dbReference type="Gene3D" id="2.30.40.10">
    <property type="entry name" value="Urease, subunit C, domain 1"/>
    <property type="match status" value="1"/>
</dbReference>
<comment type="caution">
    <text evidence="2">The sequence shown here is derived from an EMBL/GenBank/DDBJ whole genome shotgun (WGS) entry which is preliminary data.</text>
</comment>
<dbReference type="InterPro" id="IPR011059">
    <property type="entry name" value="Metal-dep_hydrolase_composite"/>
</dbReference>
<protein>
    <submittedName>
        <fullName evidence="2">Amidohydrolase family protein</fullName>
    </submittedName>
</protein>
<dbReference type="PANTHER" id="PTHR43135:SF4">
    <property type="entry name" value="AMIDOHYDROLASE-RELATED DOMAIN-CONTAINING PROTEIN"/>
    <property type="match status" value="1"/>
</dbReference>
<dbReference type="SUPFAM" id="SSF51556">
    <property type="entry name" value="Metallo-dependent hydrolases"/>
    <property type="match status" value="1"/>
</dbReference>
<evidence type="ECO:0000313" key="3">
    <source>
        <dbReference type="Proteomes" id="UP001564760"/>
    </source>
</evidence>
<dbReference type="EMBL" id="JBGEDP010000001">
    <property type="protein sequence ID" value="MEY8017231.1"/>
    <property type="molecule type" value="Genomic_DNA"/>
</dbReference>
<dbReference type="InterPro" id="IPR032466">
    <property type="entry name" value="Metal_Hydrolase"/>
</dbReference>
<sequence>MRLHVRGRGLPDEAEVELWVVDGRISTEPAAGADTFFDGGWILPGLVDAHCHVGLGKHGEIELDEAIAQAETERDAGALLLRDCGSPTDTRTLDDRADLPRIIRAGRHLARPKRYIAGFAVELEDESQLPAAVAEEAARGDGWIKLVGDWIDRGVGDLAPLWSEDVLRAAIDAAHAHGARVTAHVFSEDALPGLINAGIDCIEHGTGLTDDNIALMLEHGTALVPTLINLENFPGIADAATRYPTYAAHMRDLYARGYERIAAAREAGVPVYAGTDAGSMVAHGRIGDEVEALTRIGMSPTEALGAACWDARRWLGRPGLEHGAPADLLCYSRDPRLGPDVLAAPDLVILRGNAFRAGVAAEAGRASRPARE</sequence>
<dbReference type="InterPro" id="IPR057744">
    <property type="entry name" value="OTAase-like"/>
</dbReference>
<dbReference type="CDD" id="cd01299">
    <property type="entry name" value="Met_dep_hydrolase_A"/>
    <property type="match status" value="1"/>
</dbReference>
<organism evidence="2 3">
    <name type="scientific">Mycobacterium servetii</name>
    <dbReference type="NCBI Taxonomy" id="3237418"/>
    <lineage>
        <taxon>Bacteria</taxon>
        <taxon>Bacillati</taxon>
        <taxon>Actinomycetota</taxon>
        <taxon>Actinomycetes</taxon>
        <taxon>Mycobacteriales</taxon>
        <taxon>Mycobacteriaceae</taxon>
        <taxon>Mycobacterium</taxon>
    </lineage>
</organism>
<proteinExistence type="predicted"/>
<evidence type="ECO:0000259" key="1">
    <source>
        <dbReference type="Pfam" id="PF01979"/>
    </source>
</evidence>
<dbReference type="Pfam" id="PF01979">
    <property type="entry name" value="Amidohydro_1"/>
    <property type="match status" value="1"/>
</dbReference>
<dbReference type="PANTHER" id="PTHR43135">
    <property type="entry name" value="ALPHA-D-RIBOSE 1-METHYLPHOSPHONATE 5-TRIPHOSPHATE DIPHOSPHATASE"/>
    <property type="match status" value="1"/>
</dbReference>
<dbReference type="Proteomes" id="UP001564760">
    <property type="component" value="Unassembled WGS sequence"/>
</dbReference>
<reference evidence="2 3" key="1">
    <citation type="submission" date="2024-08" db="EMBL/GenBank/DDBJ databases">
        <title>Mycobacterium servetensis sp. nov., a novel rapid-growing mycobacterial species recovered from a human patient in Zaragoza, Spain.</title>
        <authorList>
            <person name="Tristancho-Baro A.I."/>
            <person name="Buenestado-Serrano S."/>
            <person name="Garcia De Viedma D."/>
            <person name="Milagro-Beamonte A."/>
            <person name="Burillo N."/>
            <person name="Sanz S."/>
            <person name="Lopez-Calleja A.I."/>
            <person name="Penas-Utrilla D."/>
            <person name="Guardingo M."/>
            <person name="Garcia M.J."/>
            <person name="Vinuelas-Bayon J."/>
        </authorList>
    </citation>
    <scope>NUCLEOTIDE SEQUENCE [LARGE SCALE GENOMIC DNA]</scope>
    <source>
        <strain evidence="3">HUMS_12744610</strain>
    </source>
</reference>